<feature type="non-terminal residue" evidence="2">
    <location>
        <position position="1"/>
    </location>
</feature>
<accession>A0A8S2VGF1</accession>
<dbReference type="Proteomes" id="UP000677228">
    <property type="component" value="Unassembled WGS sequence"/>
</dbReference>
<protein>
    <submittedName>
        <fullName evidence="2">Uncharacterized protein</fullName>
    </submittedName>
</protein>
<organism evidence="2 3">
    <name type="scientific">Didymodactylos carnosus</name>
    <dbReference type="NCBI Taxonomy" id="1234261"/>
    <lineage>
        <taxon>Eukaryota</taxon>
        <taxon>Metazoa</taxon>
        <taxon>Spiralia</taxon>
        <taxon>Gnathifera</taxon>
        <taxon>Rotifera</taxon>
        <taxon>Eurotatoria</taxon>
        <taxon>Bdelloidea</taxon>
        <taxon>Philodinida</taxon>
        <taxon>Philodinidae</taxon>
        <taxon>Didymodactylos</taxon>
    </lineage>
</organism>
<dbReference type="AlphaFoldDB" id="A0A8S2VGF1"/>
<proteinExistence type="predicted"/>
<sequence length="49" mass="5839">IAEVYETIGFMQEDDDEHLQSKKDLLKEFCNLIWKHLEERSKPKSSCLI</sequence>
<reference evidence="2" key="1">
    <citation type="submission" date="2021-02" db="EMBL/GenBank/DDBJ databases">
        <authorList>
            <person name="Nowell W R."/>
        </authorList>
    </citation>
    <scope>NUCLEOTIDE SEQUENCE</scope>
</reference>
<evidence type="ECO:0000313" key="2">
    <source>
        <dbReference type="EMBL" id="CAF4391228.1"/>
    </source>
</evidence>
<dbReference type="Proteomes" id="UP000682733">
    <property type="component" value="Unassembled WGS sequence"/>
</dbReference>
<gene>
    <name evidence="1" type="ORF">OVA965_LOCUS41410</name>
    <name evidence="2" type="ORF">TMI583_LOCUS43049</name>
</gene>
<evidence type="ECO:0000313" key="1">
    <source>
        <dbReference type="EMBL" id="CAF1588440.1"/>
    </source>
</evidence>
<comment type="caution">
    <text evidence="2">The sequence shown here is derived from an EMBL/GenBank/DDBJ whole genome shotgun (WGS) entry which is preliminary data.</text>
</comment>
<name>A0A8S2VGF1_9BILA</name>
<dbReference type="EMBL" id="CAJOBA010070909">
    <property type="protein sequence ID" value="CAF4391228.1"/>
    <property type="molecule type" value="Genomic_DNA"/>
</dbReference>
<evidence type="ECO:0000313" key="3">
    <source>
        <dbReference type="Proteomes" id="UP000682733"/>
    </source>
</evidence>
<dbReference type="EMBL" id="CAJNOK010047586">
    <property type="protein sequence ID" value="CAF1588440.1"/>
    <property type="molecule type" value="Genomic_DNA"/>
</dbReference>